<dbReference type="Proteomes" id="UP000644020">
    <property type="component" value="Unassembled WGS sequence"/>
</dbReference>
<evidence type="ECO:0000256" key="1">
    <source>
        <dbReference type="SAM" id="MobiDB-lite"/>
    </source>
</evidence>
<comment type="caution">
    <text evidence="2">The sequence shown here is derived from an EMBL/GenBank/DDBJ whole genome shotgun (WGS) entry which is preliminary data.</text>
</comment>
<feature type="compositionally biased region" description="Low complexity" evidence="1">
    <location>
        <begin position="34"/>
        <end position="57"/>
    </location>
</feature>
<feature type="region of interest" description="Disordered" evidence="1">
    <location>
        <begin position="24"/>
        <end position="70"/>
    </location>
</feature>
<organism evidence="2 3">
    <name type="scientific">Streptomyces termitum</name>
    <dbReference type="NCBI Taxonomy" id="67368"/>
    <lineage>
        <taxon>Bacteria</taxon>
        <taxon>Bacillati</taxon>
        <taxon>Actinomycetota</taxon>
        <taxon>Actinomycetes</taxon>
        <taxon>Kitasatosporales</taxon>
        <taxon>Streptomycetaceae</taxon>
        <taxon>Streptomyces</taxon>
    </lineage>
</organism>
<accession>A0A918T3V9</accession>
<name>A0A918T3V9_9ACTN</name>
<dbReference type="AlphaFoldDB" id="A0A918T3V9"/>
<evidence type="ECO:0000313" key="2">
    <source>
        <dbReference type="EMBL" id="GHA90253.1"/>
    </source>
</evidence>
<dbReference type="EMBL" id="BMUL01000009">
    <property type="protein sequence ID" value="GHA90253.1"/>
    <property type="molecule type" value="Genomic_DNA"/>
</dbReference>
<dbReference type="RefSeq" id="WP_229849846.1">
    <property type="nucleotide sequence ID" value="NZ_BMUL01000009.1"/>
</dbReference>
<sequence length="162" mass="16045">MTGSWARTAAGGLLAGAVLMGTAGCSDDGDNPVSGAASEAASAAASAAQGVSDAASEAADKAEKQLSEIKDGVDARDEVKLGDAATDADGRTTVPLTVRNTDGSTRSFAVQVEFKDGDGKLLDTVVVTVSDVPGGQSKDGTARSTHKLSGTVTPSVGTALRY</sequence>
<gene>
    <name evidence="2" type="ORF">GCM10010305_37210</name>
</gene>
<feature type="compositionally biased region" description="Basic and acidic residues" evidence="1">
    <location>
        <begin position="58"/>
        <end position="70"/>
    </location>
</feature>
<protein>
    <recommendedName>
        <fullName evidence="4">Lipoprotein</fullName>
    </recommendedName>
</protein>
<reference evidence="2" key="1">
    <citation type="journal article" date="2014" name="Int. J. Syst. Evol. Microbiol.">
        <title>Complete genome sequence of Corynebacterium casei LMG S-19264T (=DSM 44701T), isolated from a smear-ripened cheese.</title>
        <authorList>
            <consortium name="US DOE Joint Genome Institute (JGI-PGF)"/>
            <person name="Walter F."/>
            <person name="Albersmeier A."/>
            <person name="Kalinowski J."/>
            <person name="Ruckert C."/>
        </authorList>
    </citation>
    <scope>NUCLEOTIDE SEQUENCE</scope>
    <source>
        <strain evidence="2">JCM 4518</strain>
    </source>
</reference>
<dbReference type="PROSITE" id="PS51257">
    <property type="entry name" value="PROKAR_LIPOPROTEIN"/>
    <property type="match status" value="1"/>
</dbReference>
<reference evidence="2" key="2">
    <citation type="submission" date="2020-09" db="EMBL/GenBank/DDBJ databases">
        <authorList>
            <person name="Sun Q."/>
            <person name="Ohkuma M."/>
        </authorList>
    </citation>
    <scope>NUCLEOTIDE SEQUENCE</scope>
    <source>
        <strain evidence="2">JCM 4518</strain>
    </source>
</reference>
<evidence type="ECO:0000313" key="3">
    <source>
        <dbReference type="Proteomes" id="UP000644020"/>
    </source>
</evidence>
<evidence type="ECO:0008006" key="4">
    <source>
        <dbReference type="Google" id="ProtNLM"/>
    </source>
</evidence>
<proteinExistence type="predicted"/>
<keyword evidence="3" id="KW-1185">Reference proteome</keyword>